<evidence type="ECO:0000256" key="1">
    <source>
        <dbReference type="PROSITE-ProRule" id="PRU00023"/>
    </source>
</evidence>
<evidence type="ECO:0000313" key="4">
    <source>
        <dbReference type="Proteomes" id="UP001497525"/>
    </source>
</evidence>
<reference evidence="3" key="1">
    <citation type="submission" date="2024-06" db="EMBL/GenBank/DDBJ databases">
        <authorList>
            <person name="Liu X."/>
            <person name="Lenzi L."/>
            <person name="Haldenby T S."/>
            <person name="Uol C."/>
        </authorList>
    </citation>
    <scope>NUCLEOTIDE SEQUENCE</scope>
</reference>
<organism evidence="3 4">
    <name type="scientific">Calicophoron daubneyi</name>
    <name type="common">Rumen fluke</name>
    <name type="synonym">Paramphistomum daubneyi</name>
    <dbReference type="NCBI Taxonomy" id="300641"/>
    <lineage>
        <taxon>Eukaryota</taxon>
        <taxon>Metazoa</taxon>
        <taxon>Spiralia</taxon>
        <taxon>Lophotrochozoa</taxon>
        <taxon>Platyhelminthes</taxon>
        <taxon>Trematoda</taxon>
        <taxon>Digenea</taxon>
        <taxon>Plagiorchiida</taxon>
        <taxon>Pronocephalata</taxon>
        <taxon>Paramphistomoidea</taxon>
        <taxon>Paramphistomidae</taxon>
        <taxon>Calicophoron</taxon>
    </lineage>
</organism>
<dbReference type="InterPro" id="IPR002110">
    <property type="entry name" value="Ankyrin_rpt"/>
</dbReference>
<feature type="compositionally biased region" description="Basic residues" evidence="2">
    <location>
        <begin position="198"/>
        <end position="212"/>
    </location>
</feature>
<dbReference type="InterPro" id="IPR052801">
    <property type="entry name" value="Ankyrin-EF-hand"/>
</dbReference>
<dbReference type="PROSITE" id="PS50297">
    <property type="entry name" value="ANK_REP_REGION"/>
    <property type="match status" value="2"/>
</dbReference>
<dbReference type="Gene3D" id="1.25.40.20">
    <property type="entry name" value="Ankyrin repeat-containing domain"/>
    <property type="match status" value="2"/>
</dbReference>
<feature type="repeat" description="ANK" evidence="1">
    <location>
        <begin position="434"/>
        <end position="466"/>
    </location>
</feature>
<comment type="caution">
    <text evidence="3">The sequence shown here is derived from an EMBL/GenBank/DDBJ whole genome shotgun (WGS) entry which is preliminary data.</text>
</comment>
<feature type="repeat" description="ANK" evidence="1">
    <location>
        <begin position="467"/>
        <end position="499"/>
    </location>
</feature>
<accession>A0AAV2TP96</accession>
<sequence length="663" mass="74349">MELFYEVTIHLLYAVAAHGSYPDSFFLPPSPSYTPQRSQLIQAAQEICDNDQNNALHFAAVADEKCCKFVGQRGCNPKVKNQDGQLPRNLATQEGKKLCVRELRKLEKSYGKTVKNTDPWALRLYDWSVVHTDELTERFKELGQYLAEQAEEARQSQLEEAKANEDTAINPEEASPTAVGATAELDTARSGKSTASRKSPRGKKKRRRKKKRDPSVGSTGRTLTPVTRMYVENFENVLQSLSAPYGADCLKELIKFHEKNSDGCIGWQEFLTGKKYVNKNYLMSAFAGKKGKKRRGRKGGRGKRKTKIPLEICTLPKEAIFRRADGGPPIMYIPKQHNHTDPNRFDAEHPPLHPIEDDSVWYINPPKRQYISFHTAAKYSDLDSIRLALSEGYNVDTRDKFYKTPLMVAAHHGNLDAAIALIQLGADVNARDNFKWTPLHHAAHSGMIDVVELLLRNGAVIDARALNGGTPLFRAIECSRLNVVNYIMSQGAKIMIETRKGNNPYDAALAWADPRVIDLVHDRWELAQELADKNKQKKGSSKGKRPGTARSTTSSKRKTPQITPSRPAELPGSESRALNHMEFPSEILARSTTLELANATQEIRYCPKYPWLPQPTRAERLARLAEARERFGWDHGLPGVPLHPFDKNLKNIVKEAEAEAGAG</sequence>
<proteinExistence type="predicted"/>
<dbReference type="AlphaFoldDB" id="A0AAV2TP96"/>
<dbReference type="SUPFAM" id="SSF48403">
    <property type="entry name" value="Ankyrin repeat"/>
    <property type="match status" value="2"/>
</dbReference>
<dbReference type="PANTHER" id="PTHR24127">
    <property type="entry name" value="ANKYRIN REPEAT AND EF-HAND DOMAIN-CONTAINING PROTEIN 1"/>
    <property type="match status" value="1"/>
</dbReference>
<feature type="region of interest" description="Disordered" evidence="2">
    <location>
        <begin position="530"/>
        <end position="575"/>
    </location>
</feature>
<dbReference type="PANTHER" id="PTHR24127:SF1">
    <property type="entry name" value="ANKYRIN REPEAT AND EF-HAND DOMAIN-CONTAINING PROTEIN 1"/>
    <property type="match status" value="1"/>
</dbReference>
<gene>
    <name evidence="3" type="ORF">CDAUBV1_LOCUS14290</name>
</gene>
<dbReference type="EMBL" id="CAXLJL010000600">
    <property type="protein sequence ID" value="CAL5139257.1"/>
    <property type="molecule type" value="Genomic_DNA"/>
</dbReference>
<keyword evidence="1" id="KW-0040">ANK repeat</keyword>
<protein>
    <recommendedName>
        <fullName evidence="5">Ankyrin repeat and EF-hand domain-containing protein 1</fullName>
    </recommendedName>
</protein>
<dbReference type="Pfam" id="PF12796">
    <property type="entry name" value="Ank_2"/>
    <property type="match status" value="1"/>
</dbReference>
<feature type="region of interest" description="Disordered" evidence="2">
    <location>
        <begin position="151"/>
        <end position="224"/>
    </location>
</feature>
<evidence type="ECO:0008006" key="5">
    <source>
        <dbReference type="Google" id="ProtNLM"/>
    </source>
</evidence>
<evidence type="ECO:0000256" key="2">
    <source>
        <dbReference type="SAM" id="MobiDB-lite"/>
    </source>
</evidence>
<name>A0AAV2TP96_CALDB</name>
<dbReference type="SMART" id="SM00248">
    <property type="entry name" value="ANK"/>
    <property type="match status" value="5"/>
</dbReference>
<dbReference type="PROSITE" id="PS50088">
    <property type="entry name" value="ANK_REPEAT"/>
    <property type="match status" value="3"/>
</dbReference>
<feature type="compositionally biased region" description="Basic and acidic residues" evidence="2">
    <location>
        <begin position="151"/>
        <end position="165"/>
    </location>
</feature>
<evidence type="ECO:0000313" key="3">
    <source>
        <dbReference type="EMBL" id="CAL5139257.1"/>
    </source>
</evidence>
<dbReference type="Proteomes" id="UP001497525">
    <property type="component" value="Unassembled WGS sequence"/>
</dbReference>
<dbReference type="InterPro" id="IPR036770">
    <property type="entry name" value="Ankyrin_rpt-contain_sf"/>
</dbReference>
<feature type="repeat" description="ANK" evidence="1">
    <location>
        <begin position="401"/>
        <end position="433"/>
    </location>
</feature>
<feature type="compositionally biased region" description="Basic residues" evidence="2">
    <location>
        <begin position="535"/>
        <end position="547"/>
    </location>
</feature>